<gene>
    <name evidence="1" type="ORF">RD110_18770</name>
</gene>
<dbReference type="Proteomes" id="UP000186609">
    <property type="component" value="Chromosome"/>
</dbReference>
<reference evidence="1 2" key="1">
    <citation type="submission" date="2017-01" db="EMBL/GenBank/DDBJ databases">
        <authorList>
            <person name="Mah S.A."/>
            <person name="Swanson W.J."/>
            <person name="Moy G.W."/>
            <person name="Vacquier V.D."/>
        </authorList>
    </citation>
    <scope>NUCLEOTIDE SEQUENCE [LARGE SCALE GENOMIC DNA]</scope>
    <source>
        <strain evidence="1 2">DCY110</strain>
    </source>
</reference>
<name>A0A1P8JZ23_9BURK</name>
<dbReference type="EMBL" id="CP019236">
    <property type="protein sequence ID" value="APW38998.1"/>
    <property type="molecule type" value="Genomic_DNA"/>
</dbReference>
<evidence type="ECO:0000313" key="2">
    <source>
        <dbReference type="Proteomes" id="UP000186609"/>
    </source>
</evidence>
<keyword evidence="2" id="KW-1185">Reference proteome</keyword>
<dbReference type="STRING" id="1842727.RD110_18770"/>
<sequence>MNGRRKPRQPRWAAKTPTRLVSMLTAQERIAEVAYALVGFKALRQGVATEVEWAAVVSVMNMADGFEVAINRSGARGHIQAAQLALDEIMRRAMESGEWLAVQVHSQEIEDIRTGIELYQARLRECTYAEYRRVQTYARAEVASGGGVVLAIVKPAREPAQQLLLEAL</sequence>
<dbReference type="OrthoDB" id="8907268at2"/>
<dbReference type="KEGG" id="rhy:RD110_18770"/>
<protein>
    <submittedName>
        <fullName evidence="1">Uncharacterized protein</fullName>
    </submittedName>
</protein>
<evidence type="ECO:0000313" key="1">
    <source>
        <dbReference type="EMBL" id="APW38998.1"/>
    </source>
</evidence>
<dbReference type="AlphaFoldDB" id="A0A1P8JZ23"/>
<dbReference type="RefSeq" id="WP_076201037.1">
    <property type="nucleotide sequence ID" value="NZ_CP019236.1"/>
</dbReference>
<proteinExistence type="predicted"/>
<accession>A0A1P8JZ23</accession>
<organism evidence="1 2">
    <name type="scientific">Rhodoferax koreensis</name>
    <dbReference type="NCBI Taxonomy" id="1842727"/>
    <lineage>
        <taxon>Bacteria</taxon>
        <taxon>Pseudomonadati</taxon>
        <taxon>Pseudomonadota</taxon>
        <taxon>Betaproteobacteria</taxon>
        <taxon>Burkholderiales</taxon>
        <taxon>Comamonadaceae</taxon>
        <taxon>Rhodoferax</taxon>
    </lineage>
</organism>